<feature type="compositionally biased region" description="Low complexity" evidence="2">
    <location>
        <begin position="71"/>
        <end position="89"/>
    </location>
</feature>
<feature type="compositionally biased region" description="Basic and acidic residues" evidence="2">
    <location>
        <begin position="102"/>
        <end position="111"/>
    </location>
</feature>
<dbReference type="SUPFAM" id="SSF56925">
    <property type="entry name" value="OMPA-like"/>
    <property type="match status" value="1"/>
</dbReference>
<evidence type="ECO:0000313" key="4">
    <source>
        <dbReference type="EMBL" id="MBT1072881.1"/>
    </source>
</evidence>
<evidence type="ECO:0000256" key="1">
    <source>
        <dbReference type="ARBA" id="ARBA00022729"/>
    </source>
</evidence>
<sequence length="302" mass="32180">MKTTRIISAVSLIFSAALIGIVPTVSLAQEYQADEVIIDSPSAYPQDPSINMSPGINTSPGAVDTTPGVIDTTPGTDTAPGAPLYNDLENQNDMDDMDNMDDMEHLDDTDRQSGTSRDVAPGGSAGIWKDRTGSYIMIKGGIYSPSTKGDLDDIDFGKKAGFTGEVAVGHYFFPFMAVELGAGYFQSKNSPVLPAGTDAMLRVVPLVATGKLLLPLGVFEPYGLFGIGAYISDADVRRTSSAFKGETDVTFGYHAGAGFNINFTDVTFVGLEGKYLWAEPEFGGKDLKLNGYITTIDVGFRF</sequence>
<dbReference type="Proteomes" id="UP000784128">
    <property type="component" value="Unassembled WGS sequence"/>
</dbReference>
<dbReference type="Gene3D" id="2.40.160.20">
    <property type="match status" value="1"/>
</dbReference>
<feature type="region of interest" description="Disordered" evidence="2">
    <location>
        <begin position="52"/>
        <end position="124"/>
    </location>
</feature>
<keyword evidence="5" id="KW-1185">Reference proteome</keyword>
<proteinExistence type="predicted"/>
<reference evidence="4 5" key="1">
    <citation type="submission" date="2021-05" db="EMBL/GenBank/DDBJ databases">
        <title>The draft genome of Geobacter chapellei DSM 13688.</title>
        <authorList>
            <person name="Xu Z."/>
            <person name="Masuda Y."/>
            <person name="Itoh H."/>
            <person name="Senoo K."/>
        </authorList>
    </citation>
    <scope>NUCLEOTIDE SEQUENCE [LARGE SCALE GENOMIC DNA]</scope>
    <source>
        <strain evidence="4 5">DSM 13688</strain>
    </source>
</reference>
<evidence type="ECO:0000256" key="2">
    <source>
        <dbReference type="SAM" id="MobiDB-lite"/>
    </source>
</evidence>
<accession>A0ABS5UB16</accession>
<evidence type="ECO:0000313" key="5">
    <source>
        <dbReference type="Proteomes" id="UP000784128"/>
    </source>
</evidence>
<protein>
    <submittedName>
        <fullName evidence="4">Outer membrane beta-barrel protein</fullName>
    </submittedName>
</protein>
<organism evidence="4 5">
    <name type="scientific">Pelotalea chapellei</name>
    <dbReference type="NCBI Taxonomy" id="44671"/>
    <lineage>
        <taxon>Bacteria</taxon>
        <taxon>Pseudomonadati</taxon>
        <taxon>Thermodesulfobacteriota</taxon>
        <taxon>Desulfuromonadia</taxon>
        <taxon>Geobacterales</taxon>
        <taxon>Geobacteraceae</taxon>
        <taxon>Pelotalea</taxon>
    </lineage>
</organism>
<dbReference type="InterPro" id="IPR027385">
    <property type="entry name" value="Beta-barrel_OMP"/>
</dbReference>
<dbReference type="Pfam" id="PF13505">
    <property type="entry name" value="OMP_b-brl"/>
    <property type="match status" value="1"/>
</dbReference>
<comment type="caution">
    <text evidence="4">The sequence shown here is derived from an EMBL/GenBank/DDBJ whole genome shotgun (WGS) entry which is preliminary data.</text>
</comment>
<dbReference type="EMBL" id="JAHDYS010000014">
    <property type="protein sequence ID" value="MBT1072881.1"/>
    <property type="molecule type" value="Genomic_DNA"/>
</dbReference>
<dbReference type="RefSeq" id="WP_214300345.1">
    <property type="nucleotide sequence ID" value="NZ_JAHDYS010000014.1"/>
</dbReference>
<evidence type="ECO:0000259" key="3">
    <source>
        <dbReference type="Pfam" id="PF13505"/>
    </source>
</evidence>
<name>A0ABS5UB16_9BACT</name>
<gene>
    <name evidence="4" type="ORF">KJB30_13880</name>
</gene>
<keyword evidence="1" id="KW-0732">Signal</keyword>
<dbReference type="InterPro" id="IPR011250">
    <property type="entry name" value="OMP/PagP_B-barrel"/>
</dbReference>
<feature type="domain" description="Outer membrane protein beta-barrel" evidence="3">
    <location>
        <begin position="132"/>
        <end position="302"/>
    </location>
</feature>
<feature type="compositionally biased region" description="Acidic residues" evidence="2">
    <location>
        <begin position="90"/>
        <end position="101"/>
    </location>
</feature>